<evidence type="ECO:0000256" key="3">
    <source>
        <dbReference type="RuleBase" id="RU003939"/>
    </source>
</evidence>
<reference evidence="5" key="2">
    <citation type="submission" date="2021-04" db="EMBL/GenBank/DDBJ databases">
        <authorList>
            <person name="Gilroy R."/>
        </authorList>
    </citation>
    <scope>NUCLEOTIDE SEQUENCE</scope>
    <source>
        <strain evidence="5">B3-3758</strain>
    </source>
</reference>
<sequence>MNDRINIQDLSNLLVSQHALSKENADALIREFFSLIETALERDKYVKIKGLGVFKLIEVDARESMNINTKERFEIPRYTKVSFTSDATLRDTINKPFAHFETVILNENTVFDDKNEDKQMPDEEKLMEELFPANQSEAVPDENTDLDELNKETAREKVQMLSQEVAMPVHKSSIKLYITLVILLLILLGCIFFFMNRSRMAEGGFWQELENENAGNPHIQETLPTLSDDSLVNDKGKKSRIRNDSILLISSQTPVRSLAED</sequence>
<dbReference type="Proteomes" id="UP000824236">
    <property type="component" value="Unassembled WGS sequence"/>
</dbReference>
<evidence type="ECO:0000256" key="2">
    <source>
        <dbReference type="ARBA" id="ARBA00023125"/>
    </source>
</evidence>
<dbReference type="AlphaFoldDB" id="A0A9E2KIV3"/>
<keyword evidence="4" id="KW-0812">Transmembrane</keyword>
<dbReference type="GO" id="GO:0005829">
    <property type="term" value="C:cytosol"/>
    <property type="evidence" value="ECO:0007669"/>
    <property type="project" value="TreeGrafter"/>
</dbReference>
<keyword evidence="4" id="KW-1133">Transmembrane helix</keyword>
<gene>
    <name evidence="5" type="ORF">H9791_11375</name>
</gene>
<name>A0A9E2KIV3_9BACE</name>
<keyword evidence="2 5" id="KW-0238">DNA-binding</keyword>
<dbReference type="SUPFAM" id="SSF47729">
    <property type="entry name" value="IHF-like DNA-binding proteins"/>
    <property type="match status" value="1"/>
</dbReference>
<evidence type="ECO:0000313" key="6">
    <source>
        <dbReference type="Proteomes" id="UP000824236"/>
    </source>
</evidence>
<reference evidence="5" key="1">
    <citation type="journal article" date="2021" name="PeerJ">
        <title>Extensive microbial diversity within the chicken gut microbiome revealed by metagenomics and culture.</title>
        <authorList>
            <person name="Gilroy R."/>
            <person name="Ravi A."/>
            <person name="Getino M."/>
            <person name="Pursley I."/>
            <person name="Horton D.L."/>
            <person name="Alikhan N.F."/>
            <person name="Baker D."/>
            <person name="Gharbi K."/>
            <person name="Hall N."/>
            <person name="Watson M."/>
            <person name="Adriaenssens E.M."/>
            <person name="Foster-Nyarko E."/>
            <person name="Jarju S."/>
            <person name="Secka A."/>
            <person name="Antonio M."/>
            <person name="Oren A."/>
            <person name="Chaudhuri R.R."/>
            <person name="La Ragione R."/>
            <person name="Hildebrand F."/>
            <person name="Pallen M.J."/>
        </authorList>
    </citation>
    <scope>NUCLEOTIDE SEQUENCE</scope>
    <source>
        <strain evidence="5">B3-3758</strain>
    </source>
</reference>
<dbReference type="GO" id="GO:0030527">
    <property type="term" value="F:structural constituent of chromatin"/>
    <property type="evidence" value="ECO:0007669"/>
    <property type="project" value="InterPro"/>
</dbReference>
<comment type="caution">
    <text evidence="5">The sequence shown here is derived from an EMBL/GenBank/DDBJ whole genome shotgun (WGS) entry which is preliminary data.</text>
</comment>
<protein>
    <submittedName>
        <fullName evidence="5">HU family DNA-binding protein</fullName>
    </submittedName>
</protein>
<dbReference type="GO" id="GO:0003677">
    <property type="term" value="F:DNA binding"/>
    <property type="evidence" value="ECO:0007669"/>
    <property type="project" value="UniProtKB-KW"/>
</dbReference>
<dbReference type="SMART" id="SM00411">
    <property type="entry name" value="BHL"/>
    <property type="match status" value="1"/>
</dbReference>
<dbReference type="InterPro" id="IPR000119">
    <property type="entry name" value="Hist_DNA-bd"/>
</dbReference>
<keyword evidence="4" id="KW-0472">Membrane</keyword>
<evidence type="ECO:0000256" key="1">
    <source>
        <dbReference type="ARBA" id="ARBA00010529"/>
    </source>
</evidence>
<dbReference type="CDD" id="cd00591">
    <property type="entry name" value="HU_IHF"/>
    <property type="match status" value="1"/>
</dbReference>
<evidence type="ECO:0000256" key="4">
    <source>
        <dbReference type="SAM" id="Phobius"/>
    </source>
</evidence>
<dbReference type="Pfam" id="PF00216">
    <property type="entry name" value="Bac_DNA_binding"/>
    <property type="match status" value="1"/>
</dbReference>
<dbReference type="EMBL" id="JAHLFO010000155">
    <property type="protein sequence ID" value="MBU3815074.1"/>
    <property type="molecule type" value="Genomic_DNA"/>
</dbReference>
<dbReference type="InterPro" id="IPR010992">
    <property type="entry name" value="IHF-like_DNA-bd_dom_sf"/>
</dbReference>
<proteinExistence type="inferred from homology"/>
<dbReference type="Gene3D" id="4.10.520.10">
    <property type="entry name" value="IHF-like DNA-binding proteins"/>
    <property type="match status" value="1"/>
</dbReference>
<accession>A0A9E2KIV3</accession>
<evidence type="ECO:0000313" key="5">
    <source>
        <dbReference type="EMBL" id="MBU3815074.1"/>
    </source>
</evidence>
<comment type="similarity">
    <text evidence="1 3">Belongs to the bacterial histone-like protein family.</text>
</comment>
<dbReference type="PANTHER" id="PTHR33175">
    <property type="entry name" value="DNA-BINDING PROTEIN HU"/>
    <property type="match status" value="1"/>
</dbReference>
<dbReference type="PANTHER" id="PTHR33175:SF2">
    <property type="entry name" value="INTEGRATION HOST FACTOR SUBUNIT ALPHA"/>
    <property type="match status" value="1"/>
</dbReference>
<organism evidence="5 6">
    <name type="scientific">Candidatus Bacteroides intestinipullorum</name>
    <dbReference type="NCBI Taxonomy" id="2838471"/>
    <lineage>
        <taxon>Bacteria</taxon>
        <taxon>Pseudomonadati</taxon>
        <taxon>Bacteroidota</taxon>
        <taxon>Bacteroidia</taxon>
        <taxon>Bacteroidales</taxon>
        <taxon>Bacteroidaceae</taxon>
        <taxon>Bacteroides</taxon>
    </lineage>
</organism>
<feature type="transmembrane region" description="Helical" evidence="4">
    <location>
        <begin position="176"/>
        <end position="195"/>
    </location>
</feature>